<dbReference type="PANTHER" id="PTHR31080:SF285">
    <property type="entry name" value="OS04G0106000 PROTEIN"/>
    <property type="match status" value="1"/>
</dbReference>
<reference evidence="9" key="1">
    <citation type="submission" date="2015-04" db="UniProtKB">
        <authorList>
            <consortium name="EnsemblPlants"/>
        </authorList>
    </citation>
    <scope>IDENTIFICATION</scope>
</reference>
<feature type="region of interest" description="Disordered" evidence="6">
    <location>
        <begin position="97"/>
        <end position="120"/>
    </location>
</feature>
<dbReference type="eggNOG" id="ENOG502QXIN">
    <property type="taxonomic scope" value="Eukaryota"/>
</dbReference>
<dbReference type="Proteomes" id="UP000008021">
    <property type="component" value="Chromosome 4"/>
</dbReference>
<evidence type="ECO:0000256" key="2">
    <source>
        <dbReference type="ARBA" id="ARBA00022525"/>
    </source>
</evidence>
<feature type="compositionally biased region" description="Gly residues" evidence="6">
    <location>
        <begin position="109"/>
        <end position="118"/>
    </location>
</feature>
<evidence type="ECO:0000256" key="6">
    <source>
        <dbReference type="SAM" id="MobiDB-lite"/>
    </source>
</evidence>
<proteinExistence type="inferred from homology"/>
<feature type="domain" description="Pectinesterase inhibitor" evidence="8">
    <location>
        <begin position="42"/>
        <end position="205"/>
    </location>
</feature>
<evidence type="ECO:0000256" key="1">
    <source>
        <dbReference type="ARBA" id="ARBA00004239"/>
    </source>
</evidence>
<dbReference type="NCBIfam" id="TIGR01614">
    <property type="entry name" value="PME_inhib"/>
    <property type="match status" value="1"/>
</dbReference>
<evidence type="ECO:0000256" key="5">
    <source>
        <dbReference type="ARBA" id="ARBA00038471"/>
    </source>
</evidence>
<dbReference type="EnsemblPlants" id="OMERI04G00270.1">
    <property type="protein sequence ID" value="OMERI04G00270.1"/>
    <property type="gene ID" value="OMERI04G00270"/>
</dbReference>
<evidence type="ECO:0000256" key="7">
    <source>
        <dbReference type="SAM" id="SignalP"/>
    </source>
</evidence>
<feature type="chain" id="PRO_5002356859" description="Pectinesterase inhibitor domain-containing protein" evidence="7">
    <location>
        <begin position="24"/>
        <end position="215"/>
    </location>
</feature>
<dbReference type="Gramene" id="OMERI04G00270.1">
    <property type="protein sequence ID" value="OMERI04G00270.1"/>
    <property type="gene ID" value="OMERI04G00270"/>
</dbReference>
<accession>A0A0E0D9Y2</accession>
<evidence type="ECO:0000313" key="10">
    <source>
        <dbReference type="Proteomes" id="UP000008021"/>
    </source>
</evidence>
<keyword evidence="4" id="KW-1015">Disulfide bond</keyword>
<sequence length="215" mass="22265">MAITRRHPPLLLLFLAVAAAATATIAGASQSTRPRPAVSPAAAADFVRRSCRATRYPQVCERSLMPQAPAVGRSPRLLAQAALTVGADRARSCSGYLGGGGSSSSSKRSGGGGRGGAVGDCADTLRDAEERLRQSAAEMSRMGRSGSPRFAWRLSNVQTWASAALTDASTCLDSLATYAAPGVDVDALRKRVVAVSQATSNALALVNNLDPHHHL</sequence>
<keyword evidence="3 7" id="KW-0732">Signal</keyword>
<dbReference type="PANTHER" id="PTHR31080">
    <property type="entry name" value="PECTINESTERASE INHIBITOR-LIKE"/>
    <property type="match status" value="1"/>
</dbReference>
<feature type="signal peptide" evidence="7">
    <location>
        <begin position="1"/>
        <end position="23"/>
    </location>
</feature>
<dbReference type="AlphaFoldDB" id="A0A0E0D9Y2"/>
<dbReference type="InterPro" id="IPR006501">
    <property type="entry name" value="Pectinesterase_inhib_dom"/>
</dbReference>
<evidence type="ECO:0000259" key="8">
    <source>
        <dbReference type="SMART" id="SM00856"/>
    </source>
</evidence>
<dbReference type="STRING" id="40149.A0A0E0D9Y2"/>
<dbReference type="GO" id="GO:0005576">
    <property type="term" value="C:extracellular region"/>
    <property type="evidence" value="ECO:0007669"/>
    <property type="project" value="UniProtKB-SubCell"/>
</dbReference>
<keyword evidence="10" id="KW-1185">Reference proteome</keyword>
<evidence type="ECO:0000313" key="9">
    <source>
        <dbReference type="EnsemblPlants" id="OMERI04G00270.1"/>
    </source>
</evidence>
<dbReference type="GO" id="GO:0004857">
    <property type="term" value="F:enzyme inhibitor activity"/>
    <property type="evidence" value="ECO:0007669"/>
    <property type="project" value="InterPro"/>
</dbReference>
<comment type="similarity">
    <text evidence="5">Belongs to the PMEI family.</text>
</comment>
<dbReference type="CDD" id="cd15798">
    <property type="entry name" value="PMEI-like_3"/>
    <property type="match status" value="1"/>
</dbReference>
<evidence type="ECO:0000256" key="3">
    <source>
        <dbReference type="ARBA" id="ARBA00022729"/>
    </source>
</evidence>
<reference evidence="9" key="2">
    <citation type="submission" date="2018-05" db="EMBL/GenBank/DDBJ databases">
        <title>OmerRS3 (Oryza meridionalis Reference Sequence Version 3).</title>
        <authorList>
            <person name="Zhang J."/>
            <person name="Kudrna D."/>
            <person name="Lee S."/>
            <person name="Talag J."/>
            <person name="Welchert J."/>
            <person name="Wing R.A."/>
        </authorList>
    </citation>
    <scope>NUCLEOTIDE SEQUENCE [LARGE SCALE GENOMIC DNA]</scope>
    <source>
        <strain evidence="9">cv. OR44</strain>
    </source>
</reference>
<dbReference type="SUPFAM" id="SSF101148">
    <property type="entry name" value="Plant invertase/pectin methylesterase inhibitor"/>
    <property type="match status" value="1"/>
</dbReference>
<organism evidence="9">
    <name type="scientific">Oryza meridionalis</name>
    <dbReference type="NCBI Taxonomy" id="40149"/>
    <lineage>
        <taxon>Eukaryota</taxon>
        <taxon>Viridiplantae</taxon>
        <taxon>Streptophyta</taxon>
        <taxon>Embryophyta</taxon>
        <taxon>Tracheophyta</taxon>
        <taxon>Spermatophyta</taxon>
        <taxon>Magnoliopsida</taxon>
        <taxon>Liliopsida</taxon>
        <taxon>Poales</taxon>
        <taxon>Poaceae</taxon>
        <taxon>BOP clade</taxon>
        <taxon>Oryzoideae</taxon>
        <taxon>Oryzeae</taxon>
        <taxon>Oryzinae</taxon>
        <taxon>Oryza</taxon>
    </lineage>
</organism>
<dbReference type="Gene3D" id="1.20.140.40">
    <property type="entry name" value="Invertase/pectin methylesterase inhibitor family protein"/>
    <property type="match status" value="1"/>
</dbReference>
<dbReference type="InterPro" id="IPR051955">
    <property type="entry name" value="PME_Inhibitor"/>
</dbReference>
<keyword evidence="2" id="KW-0964">Secreted</keyword>
<dbReference type="SMART" id="SM00856">
    <property type="entry name" value="PMEI"/>
    <property type="match status" value="1"/>
</dbReference>
<dbReference type="Pfam" id="PF04043">
    <property type="entry name" value="PMEI"/>
    <property type="match status" value="1"/>
</dbReference>
<evidence type="ECO:0000256" key="4">
    <source>
        <dbReference type="ARBA" id="ARBA00023157"/>
    </source>
</evidence>
<dbReference type="InterPro" id="IPR035513">
    <property type="entry name" value="Invertase/methylesterase_inhib"/>
</dbReference>
<dbReference type="FunFam" id="1.20.140.40:FF:000006">
    <property type="entry name" value="Pectinesterase inhibitor 3"/>
    <property type="match status" value="1"/>
</dbReference>
<name>A0A0E0D9Y2_9ORYZ</name>
<dbReference type="HOGENOM" id="CLU_033761_0_1_1"/>
<comment type="subcellular location">
    <subcellularLocation>
        <location evidence="1">Secreted</location>
        <location evidence="1">Extracellular space</location>
    </subcellularLocation>
</comment>
<protein>
    <recommendedName>
        <fullName evidence="8">Pectinesterase inhibitor domain-containing protein</fullName>
    </recommendedName>
</protein>